<gene>
    <name evidence="2" type="ORF">QBC34DRAFT_490277</name>
</gene>
<feature type="signal peptide" evidence="1">
    <location>
        <begin position="1"/>
        <end position="20"/>
    </location>
</feature>
<evidence type="ECO:0000313" key="3">
    <source>
        <dbReference type="Proteomes" id="UP001321760"/>
    </source>
</evidence>
<accession>A0AAV9H5D2</accession>
<dbReference type="PANTHER" id="PTHR35605">
    <property type="entry name" value="ECP2 EFFECTOR PROTEIN DOMAIN-CONTAINING PROTEIN-RELATED"/>
    <property type="match status" value="1"/>
</dbReference>
<dbReference type="PANTHER" id="PTHR35605:SF1">
    <property type="entry name" value="ECP2 EFFECTOR PROTEIN DOMAIN-CONTAINING PROTEIN-RELATED"/>
    <property type="match status" value="1"/>
</dbReference>
<organism evidence="2 3">
    <name type="scientific">Podospora aff. communis PSN243</name>
    <dbReference type="NCBI Taxonomy" id="3040156"/>
    <lineage>
        <taxon>Eukaryota</taxon>
        <taxon>Fungi</taxon>
        <taxon>Dikarya</taxon>
        <taxon>Ascomycota</taxon>
        <taxon>Pezizomycotina</taxon>
        <taxon>Sordariomycetes</taxon>
        <taxon>Sordariomycetidae</taxon>
        <taxon>Sordariales</taxon>
        <taxon>Podosporaceae</taxon>
        <taxon>Podospora</taxon>
    </lineage>
</organism>
<sequence length="230" mass="25360">MVHLSSLLVIAGCLASLASASPAEIPTEYPNIVPGSPGDKTLEGKTLYPLEWRGVLEAGKPEVYLKGETFEDIEKQAKALNPKYTIFAPRNATAEAEARASREKKMKSGESLLLSSRQTQATHCGWPPTWAAANDYWAVWDGVYYLQSITGDCRANPGPGACGRVSCSWDNAIYYCNDNHVEHWEPCRWIGDVAGNIADSCWWYNGVGFSVLGQAFDYRNWNTIVAWGDC</sequence>
<keyword evidence="1" id="KW-0732">Signal</keyword>
<evidence type="ECO:0000313" key="2">
    <source>
        <dbReference type="EMBL" id="KAK4455195.1"/>
    </source>
</evidence>
<reference evidence="2" key="2">
    <citation type="submission" date="2023-05" db="EMBL/GenBank/DDBJ databases">
        <authorList>
            <consortium name="Lawrence Berkeley National Laboratory"/>
            <person name="Steindorff A."/>
            <person name="Hensen N."/>
            <person name="Bonometti L."/>
            <person name="Westerberg I."/>
            <person name="Brannstrom I.O."/>
            <person name="Guillou S."/>
            <person name="Cros-Aarteil S."/>
            <person name="Calhoun S."/>
            <person name="Haridas S."/>
            <person name="Kuo A."/>
            <person name="Mondo S."/>
            <person name="Pangilinan J."/>
            <person name="Riley R."/>
            <person name="Labutti K."/>
            <person name="Andreopoulos B."/>
            <person name="Lipzen A."/>
            <person name="Chen C."/>
            <person name="Yanf M."/>
            <person name="Daum C."/>
            <person name="Ng V."/>
            <person name="Clum A."/>
            <person name="Ohm R."/>
            <person name="Martin F."/>
            <person name="Silar P."/>
            <person name="Natvig D."/>
            <person name="Lalanne C."/>
            <person name="Gautier V."/>
            <person name="Ament-Velasquez S.L."/>
            <person name="Kruys A."/>
            <person name="Hutchinson M.I."/>
            <person name="Powell A.J."/>
            <person name="Barry K."/>
            <person name="Miller A.N."/>
            <person name="Grigoriev I.V."/>
            <person name="Debuchy R."/>
            <person name="Gladieux P."/>
            <person name="Thoren M.H."/>
            <person name="Johannesson H."/>
        </authorList>
    </citation>
    <scope>NUCLEOTIDE SEQUENCE</scope>
    <source>
        <strain evidence="2">PSN243</strain>
    </source>
</reference>
<dbReference type="Proteomes" id="UP001321760">
    <property type="component" value="Unassembled WGS sequence"/>
</dbReference>
<keyword evidence="3" id="KW-1185">Reference proteome</keyword>
<evidence type="ECO:0000256" key="1">
    <source>
        <dbReference type="SAM" id="SignalP"/>
    </source>
</evidence>
<name>A0AAV9H5D2_9PEZI</name>
<dbReference type="AlphaFoldDB" id="A0AAV9H5D2"/>
<evidence type="ECO:0008006" key="4">
    <source>
        <dbReference type="Google" id="ProtNLM"/>
    </source>
</evidence>
<feature type="chain" id="PRO_5043328549" description="Secreted protein" evidence="1">
    <location>
        <begin position="21"/>
        <end position="230"/>
    </location>
</feature>
<comment type="caution">
    <text evidence="2">The sequence shown here is derived from an EMBL/GenBank/DDBJ whole genome shotgun (WGS) entry which is preliminary data.</text>
</comment>
<protein>
    <recommendedName>
        <fullName evidence="4">Secreted protein</fullName>
    </recommendedName>
</protein>
<proteinExistence type="predicted"/>
<reference evidence="2" key="1">
    <citation type="journal article" date="2023" name="Mol. Phylogenet. Evol.">
        <title>Genome-scale phylogeny and comparative genomics of the fungal order Sordariales.</title>
        <authorList>
            <person name="Hensen N."/>
            <person name="Bonometti L."/>
            <person name="Westerberg I."/>
            <person name="Brannstrom I.O."/>
            <person name="Guillou S."/>
            <person name="Cros-Aarteil S."/>
            <person name="Calhoun S."/>
            <person name="Haridas S."/>
            <person name="Kuo A."/>
            <person name="Mondo S."/>
            <person name="Pangilinan J."/>
            <person name="Riley R."/>
            <person name="LaButti K."/>
            <person name="Andreopoulos B."/>
            <person name="Lipzen A."/>
            <person name="Chen C."/>
            <person name="Yan M."/>
            <person name="Daum C."/>
            <person name="Ng V."/>
            <person name="Clum A."/>
            <person name="Steindorff A."/>
            <person name="Ohm R.A."/>
            <person name="Martin F."/>
            <person name="Silar P."/>
            <person name="Natvig D.O."/>
            <person name="Lalanne C."/>
            <person name="Gautier V."/>
            <person name="Ament-Velasquez S.L."/>
            <person name="Kruys A."/>
            <person name="Hutchinson M.I."/>
            <person name="Powell A.J."/>
            <person name="Barry K."/>
            <person name="Miller A.N."/>
            <person name="Grigoriev I.V."/>
            <person name="Debuchy R."/>
            <person name="Gladieux P."/>
            <person name="Hiltunen Thoren M."/>
            <person name="Johannesson H."/>
        </authorList>
    </citation>
    <scope>NUCLEOTIDE SEQUENCE</scope>
    <source>
        <strain evidence="2">PSN243</strain>
    </source>
</reference>
<dbReference type="EMBL" id="MU865915">
    <property type="protein sequence ID" value="KAK4455195.1"/>
    <property type="molecule type" value="Genomic_DNA"/>
</dbReference>